<dbReference type="SUPFAM" id="SSF53098">
    <property type="entry name" value="Ribonuclease H-like"/>
    <property type="match status" value="1"/>
</dbReference>
<dbReference type="GO" id="GO:0046983">
    <property type="term" value="F:protein dimerization activity"/>
    <property type="evidence" value="ECO:0007669"/>
    <property type="project" value="InterPro"/>
</dbReference>
<evidence type="ECO:0000313" key="4">
    <source>
        <dbReference type="Proteomes" id="UP000245207"/>
    </source>
</evidence>
<evidence type="ECO:0000259" key="2">
    <source>
        <dbReference type="Pfam" id="PF05699"/>
    </source>
</evidence>
<proteinExistence type="predicted"/>
<evidence type="ECO:0000313" key="3">
    <source>
        <dbReference type="EMBL" id="PWA54316.1"/>
    </source>
</evidence>
<reference evidence="3 4" key="1">
    <citation type="journal article" date="2018" name="Mol. Plant">
        <title>The genome of Artemisia annua provides insight into the evolution of Asteraceae family and artemisinin biosynthesis.</title>
        <authorList>
            <person name="Shen Q."/>
            <person name="Zhang L."/>
            <person name="Liao Z."/>
            <person name="Wang S."/>
            <person name="Yan T."/>
            <person name="Shi P."/>
            <person name="Liu M."/>
            <person name="Fu X."/>
            <person name="Pan Q."/>
            <person name="Wang Y."/>
            <person name="Lv Z."/>
            <person name="Lu X."/>
            <person name="Zhang F."/>
            <person name="Jiang W."/>
            <person name="Ma Y."/>
            <person name="Chen M."/>
            <person name="Hao X."/>
            <person name="Li L."/>
            <person name="Tang Y."/>
            <person name="Lv G."/>
            <person name="Zhou Y."/>
            <person name="Sun X."/>
            <person name="Brodelius P.E."/>
            <person name="Rose J.K.C."/>
            <person name="Tang K."/>
        </authorList>
    </citation>
    <scope>NUCLEOTIDE SEQUENCE [LARGE SCALE GENOMIC DNA]</scope>
    <source>
        <strain evidence="4">cv. Huhao1</strain>
        <tissue evidence="3">Leaf</tissue>
    </source>
</reference>
<dbReference type="Pfam" id="PF05699">
    <property type="entry name" value="Dimer_Tnp_hAT"/>
    <property type="match status" value="1"/>
</dbReference>
<keyword evidence="1" id="KW-0732">Signal</keyword>
<dbReference type="InterPro" id="IPR012337">
    <property type="entry name" value="RNaseH-like_sf"/>
</dbReference>
<feature type="domain" description="HAT C-terminal dimerisation" evidence="2">
    <location>
        <begin position="123"/>
        <end position="194"/>
    </location>
</feature>
<dbReference type="Proteomes" id="UP000245207">
    <property type="component" value="Unassembled WGS sequence"/>
</dbReference>
<dbReference type="STRING" id="35608.A0A2U1LZ72"/>
<name>A0A2U1LZ72_ARTAN</name>
<dbReference type="PANTHER" id="PTHR23272:SF184">
    <property type="entry name" value="OS03G0311250 PROTEIN"/>
    <property type="match status" value="1"/>
</dbReference>
<sequence length="238" mass="26628">MVVCLLVLLDGFGFLTTPSQPFHGGLGVKGLSITRPKPIKPDKPPEPISPINPDKQFGLGVGCENCKFSSFVFLISTKHDSRFKNAIFLTIEWNNVTSKRVNQTHLLFLQNTIQDSRTRLELEEDEGFDILNWWKLNSPRFSIVSKMAKDILCIKVSTVASESAFSASGRVLDPYRNSLSPSIVEALVCTQDWIRTSSRNITLDTLEDLMKDDELAKEIQEALDKQKGEDGKDKNVAP</sequence>
<dbReference type="InterPro" id="IPR008906">
    <property type="entry name" value="HATC_C_dom"/>
</dbReference>
<dbReference type="OrthoDB" id="1301613at2759"/>
<organism evidence="3 4">
    <name type="scientific">Artemisia annua</name>
    <name type="common">Sweet wormwood</name>
    <dbReference type="NCBI Taxonomy" id="35608"/>
    <lineage>
        <taxon>Eukaryota</taxon>
        <taxon>Viridiplantae</taxon>
        <taxon>Streptophyta</taxon>
        <taxon>Embryophyta</taxon>
        <taxon>Tracheophyta</taxon>
        <taxon>Spermatophyta</taxon>
        <taxon>Magnoliopsida</taxon>
        <taxon>eudicotyledons</taxon>
        <taxon>Gunneridae</taxon>
        <taxon>Pentapetalae</taxon>
        <taxon>asterids</taxon>
        <taxon>campanulids</taxon>
        <taxon>Asterales</taxon>
        <taxon>Asteraceae</taxon>
        <taxon>Asteroideae</taxon>
        <taxon>Anthemideae</taxon>
        <taxon>Artemisiinae</taxon>
        <taxon>Artemisia</taxon>
    </lineage>
</organism>
<comment type="caution">
    <text evidence="3">The sequence shown here is derived from an EMBL/GenBank/DDBJ whole genome shotgun (WGS) entry which is preliminary data.</text>
</comment>
<dbReference type="EMBL" id="PKPP01007116">
    <property type="protein sequence ID" value="PWA54316.1"/>
    <property type="molecule type" value="Genomic_DNA"/>
</dbReference>
<accession>A0A2U1LZ72</accession>
<gene>
    <name evidence="3" type="ORF">CTI12_AA437100</name>
</gene>
<feature type="chain" id="PRO_5015761953" evidence="1">
    <location>
        <begin position="20"/>
        <end position="238"/>
    </location>
</feature>
<dbReference type="AlphaFoldDB" id="A0A2U1LZ72"/>
<evidence type="ECO:0000256" key="1">
    <source>
        <dbReference type="SAM" id="SignalP"/>
    </source>
</evidence>
<feature type="signal peptide" evidence="1">
    <location>
        <begin position="1"/>
        <end position="19"/>
    </location>
</feature>
<keyword evidence="4" id="KW-1185">Reference proteome</keyword>
<dbReference type="PANTHER" id="PTHR23272">
    <property type="entry name" value="BED FINGER-RELATED"/>
    <property type="match status" value="1"/>
</dbReference>
<protein>
    <submittedName>
        <fullName evidence="3">Zinc finger BED domain-containing protein RICESLEEPER 2</fullName>
    </submittedName>
</protein>